<dbReference type="CDD" id="cd17873">
    <property type="entry name" value="FlhF"/>
    <property type="match status" value="1"/>
</dbReference>
<dbReference type="GO" id="GO:0005886">
    <property type="term" value="C:plasma membrane"/>
    <property type="evidence" value="ECO:0007669"/>
    <property type="project" value="UniProtKB-SubCell"/>
</dbReference>
<dbReference type="InterPro" id="IPR003593">
    <property type="entry name" value="AAA+_ATPase"/>
</dbReference>
<evidence type="ECO:0000256" key="7">
    <source>
        <dbReference type="ARBA" id="ARBA00022795"/>
    </source>
</evidence>
<evidence type="ECO:0000256" key="6">
    <source>
        <dbReference type="ARBA" id="ARBA00022741"/>
    </source>
</evidence>
<gene>
    <name evidence="16" type="primary">flhF</name>
    <name evidence="16" type="ORF">PRIO_4056</name>
</gene>
<evidence type="ECO:0000259" key="14">
    <source>
        <dbReference type="SMART" id="SM00382"/>
    </source>
</evidence>
<evidence type="ECO:0000256" key="12">
    <source>
        <dbReference type="ARBA" id="ARBA00025337"/>
    </source>
</evidence>
<sequence>MRVKRYVVDTMPDAMHSIRSELGSDAVILSTKEVRVGGFMGMFKKKKIEVVAAVEDAQKPGASAKTPAALLNIPRSAVPQAYQKAAAASSAPAAAGANEPAARTASSGSEAAAKQTFAEIAAALSDTLENKGNVAVLPAVQEEEEETGYLEADEAPIQHSAAPAAKLASMAAIDEARNKKLNAASTSELESDVLREIRDMKQWMERIARYSSGAVELPEQLEQIRDRLMEQETDAVLVDEWISNIFDQWHEEGRIWTPEEFNVRMAAQVEDFLSGRIANGIAPDTRIVYIAGPTGVGKTTTIAKLAAEQLFRQGRKVGLITSDTYRISAVEQLRTYAAILNMPLEVVQSPGDLQRALFRLESCDLVLMDTAGRNYRNEMLVAELQSLLAKELKSETFLVLSLTSKSRDMKKIVEHFGRYQLDKVIFTKLDETGSYGPLFNVLNDFPLKLSYITNGQNVPDDLLAATKDQLSGMILGTGGM</sequence>
<dbReference type="GO" id="GO:0006614">
    <property type="term" value="P:SRP-dependent cotranslational protein targeting to membrane"/>
    <property type="evidence" value="ECO:0007669"/>
    <property type="project" value="InterPro"/>
</dbReference>
<dbReference type="GO" id="GO:0015031">
    <property type="term" value="P:protein transport"/>
    <property type="evidence" value="ECO:0007669"/>
    <property type="project" value="UniProtKB-KW"/>
</dbReference>
<keyword evidence="4" id="KW-0813">Transport</keyword>
<dbReference type="SUPFAM" id="SSF52540">
    <property type="entry name" value="P-loop containing nucleoside triphosphate hydrolases"/>
    <property type="match status" value="1"/>
</dbReference>
<proteinExistence type="inferred from homology"/>
<dbReference type="GO" id="GO:0044781">
    <property type="term" value="P:bacterial-type flagellum organization"/>
    <property type="evidence" value="ECO:0007669"/>
    <property type="project" value="UniProtKB-KW"/>
</dbReference>
<organism evidence="16 17">
    <name type="scientific">Paenibacillus riograndensis SBR5</name>
    <dbReference type="NCBI Taxonomy" id="1073571"/>
    <lineage>
        <taxon>Bacteria</taxon>
        <taxon>Bacillati</taxon>
        <taxon>Bacillota</taxon>
        <taxon>Bacilli</taxon>
        <taxon>Bacillales</taxon>
        <taxon>Paenibacillaceae</taxon>
        <taxon>Paenibacillus</taxon>
        <taxon>Paenibacillus sonchi group</taxon>
    </lineage>
</organism>
<dbReference type="Proteomes" id="UP000033163">
    <property type="component" value="Chromosome I"/>
</dbReference>
<comment type="similarity">
    <text evidence="2">Belongs to the GTP-binding SRP family.</text>
</comment>
<keyword evidence="8" id="KW-0653">Protein transport</keyword>
<dbReference type="InterPro" id="IPR000897">
    <property type="entry name" value="SRP54_GTPase_dom"/>
</dbReference>
<name>A0A0E4HBB5_9BACL</name>
<evidence type="ECO:0000256" key="3">
    <source>
        <dbReference type="ARBA" id="ARBA00014919"/>
    </source>
</evidence>
<dbReference type="SMART" id="SM00382">
    <property type="entry name" value="AAA"/>
    <property type="match status" value="1"/>
</dbReference>
<dbReference type="InterPro" id="IPR047040">
    <property type="entry name" value="FlhF__GTPase_dom"/>
</dbReference>
<keyword evidence="11" id="KW-1006">Bacterial flagellum protein export</keyword>
<dbReference type="SMART" id="SM00962">
    <property type="entry name" value="SRP54"/>
    <property type="match status" value="1"/>
</dbReference>
<evidence type="ECO:0000256" key="11">
    <source>
        <dbReference type="ARBA" id="ARBA00023225"/>
    </source>
</evidence>
<comment type="subcellular location">
    <subcellularLocation>
        <location evidence="1">Cell membrane</location>
        <topology evidence="1">Peripheral membrane protein</topology>
        <orientation evidence="1">Cytoplasmic side</orientation>
    </subcellularLocation>
</comment>
<evidence type="ECO:0000256" key="13">
    <source>
        <dbReference type="ARBA" id="ARBA00030866"/>
    </source>
</evidence>
<dbReference type="GO" id="GO:0005047">
    <property type="term" value="F:signal recognition particle binding"/>
    <property type="evidence" value="ECO:0007669"/>
    <property type="project" value="TreeGrafter"/>
</dbReference>
<protein>
    <recommendedName>
        <fullName evidence="3">Flagellar biosynthesis protein FlhF</fullName>
    </recommendedName>
    <alternativeName>
        <fullName evidence="13">Flagella-associated GTP-binding protein</fullName>
    </alternativeName>
</protein>
<evidence type="ECO:0000256" key="2">
    <source>
        <dbReference type="ARBA" id="ARBA00008531"/>
    </source>
</evidence>
<keyword evidence="7" id="KW-1005">Bacterial flagellum biogenesis</keyword>
<dbReference type="EMBL" id="LN831776">
    <property type="protein sequence ID" value="CQR56459.1"/>
    <property type="molecule type" value="Genomic_DNA"/>
</dbReference>
<dbReference type="PATRIC" id="fig|1073571.4.peg.4337"/>
<evidence type="ECO:0000313" key="16">
    <source>
        <dbReference type="EMBL" id="CQR56459.1"/>
    </source>
</evidence>
<accession>A0A0E4HBB5</accession>
<dbReference type="FunFam" id="3.40.50.300:FF:000695">
    <property type="entry name" value="Flagellar biosynthesis regulator FlhF"/>
    <property type="match status" value="1"/>
</dbReference>
<evidence type="ECO:0000256" key="5">
    <source>
        <dbReference type="ARBA" id="ARBA00022475"/>
    </source>
</evidence>
<feature type="domain" description="SRP54-type proteins GTP-binding" evidence="15">
    <location>
        <begin position="285"/>
        <end position="476"/>
    </location>
</feature>
<evidence type="ECO:0000256" key="9">
    <source>
        <dbReference type="ARBA" id="ARBA00023134"/>
    </source>
</evidence>
<keyword evidence="5" id="KW-1003">Cell membrane</keyword>
<keyword evidence="16" id="KW-0282">Flagellum</keyword>
<dbReference type="HOGENOM" id="CLU_009301_11_4_9"/>
<dbReference type="KEGG" id="pri:PRIO_4056"/>
<keyword evidence="16" id="KW-0969">Cilium</keyword>
<dbReference type="PANTHER" id="PTHR43134">
    <property type="entry name" value="SIGNAL RECOGNITION PARTICLE RECEPTOR SUBUNIT ALPHA"/>
    <property type="match status" value="1"/>
</dbReference>
<dbReference type="AlphaFoldDB" id="A0A0E4HBB5"/>
<keyword evidence="6" id="KW-0547">Nucleotide-binding</keyword>
<keyword evidence="16" id="KW-0966">Cell projection</keyword>
<dbReference type="STRING" id="483937.AMQ84_25120"/>
<dbReference type="Gene3D" id="3.40.50.300">
    <property type="entry name" value="P-loop containing nucleotide triphosphate hydrolases"/>
    <property type="match status" value="1"/>
</dbReference>
<keyword evidence="9" id="KW-0342">GTP-binding</keyword>
<dbReference type="GO" id="GO:0003924">
    <property type="term" value="F:GTPase activity"/>
    <property type="evidence" value="ECO:0007669"/>
    <property type="project" value="InterPro"/>
</dbReference>
<dbReference type="PANTHER" id="PTHR43134:SF3">
    <property type="entry name" value="FLAGELLAR BIOSYNTHESIS PROTEIN FLHF"/>
    <property type="match status" value="1"/>
</dbReference>
<dbReference type="GO" id="GO:0005525">
    <property type="term" value="F:GTP binding"/>
    <property type="evidence" value="ECO:0007669"/>
    <property type="project" value="UniProtKB-KW"/>
</dbReference>
<reference evidence="17" key="1">
    <citation type="submission" date="2015-03" db="EMBL/GenBank/DDBJ databases">
        <authorList>
            <person name="Wibberg D."/>
        </authorList>
    </citation>
    <scope>NUCLEOTIDE SEQUENCE [LARGE SCALE GENOMIC DNA]</scope>
</reference>
<dbReference type="Pfam" id="PF00448">
    <property type="entry name" value="SRP54"/>
    <property type="match status" value="1"/>
</dbReference>
<keyword evidence="10" id="KW-0472">Membrane</keyword>
<evidence type="ECO:0000259" key="15">
    <source>
        <dbReference type="SMART" id="SM00962"/>
    </source>
</evidence>
<dbReference type="InterPro" id="IPR027417">
    <property type="entry name" value="P-loop_NTPase"/>
</dbReference>
<dbReference type="RefSeq" id="WP_046504312.1">
    <property type="nucleotide sequence ID" value="NZ_LN831776.1"/>
</dbReference>
<evidence type="ECO:0000256" key="4">
    <source>
        <dbReference type="ARBA" id="ARBA00022448"/>
    </source>
</evidence>
<evidence type="ECO:0000256" key="10">
    <source>
        <dbReference type="ARBA" id="ARBA00023136"/>
    </source>
</evidence>
<evidence type="ECO:0000256" key="1">
    <source>
        <dbReference type="ARBA" id="ARBA00004413"/>
    </source>
</evidence>
<feature type="domain" description="AAA+ ATPase" evidence="14">
    <location>
        <begin position="284"/>
        <end position="477"/>
    </location>
</feature>
<evidence type="ECO:0000256" key="8">
    <source>
        <dbReference type="ARBA" id="ARBA00022927"/>
    </source>
</evidence>
<comment type="function">
    <text evidence="12">Necessary for flagellar biosynthesis. May be involved in translocation of the flagellum.</text>
</comment>
<evidence type="ECO:0000313" key="17">
    <source>
        <dbReference type="Proteomes" id="UP000033163"/>
    </source>
</evidence>
<dbReference type="Gene3D" id="1.20.120.1380">
    <property type="entry name" value="Flagellar FlhF biosynthesis protein, N domain"/>
    <property type="match status" value="1"/>
</dbReference>